<gene>
    <name evidence="5" type="ORF">HNP84_009958</name>
</gene>
<dbReference type="PANTHER" id="PTHR43004">
    <property type="entry name" value="TRK SYSTEM POTASSIUM UPTAKE PROTEIN"/>
    <property type="match status" value="1"/>
</dbReference>
<dbReference type="Gene3D" id="3.50.50.60">
    <property type="entry name" value="FAD/NAD(P)-binding domain"/>
    <property type="match status" value="1"/>
</dbReference>
<keyword evidence="6" id="KW-1185">Reference proteome</keyword>
<proteinExistence type="predicted"/>
<dbReference type="GO" id="GO:0016709">
    <property type="term" value="F:oxidoreductase activity, acting on paired donors, with incorporation or reduction of molecular oxygen, NAD(P)H as one donor, and incorporation of one atom of oxygen"/>
    <property type="evidence" value="ECO:0007669"/>
    <property type="project" value="UniProtKB-ARBA"/>
</dbReference>
<keyword evidence="3" id="KW-0274">FAD</keyword>
<feature type="domain" description="FAD-binding" evidence="4">
    <location>
        <begin position="5"/>
        <end position="332"/>
    </location>
</feature>
<evidence type="ECO:0000256" key="1">
    <source>
        <dbReference type="ARBA" id="ARBA00001974"/>
    </source>
</evidence>
<dbReference type="SUPFAM" id="SSF51905">
    <property type="entry name" value="FAD/NAD(P)-binding domain"/>
    <property type="match status" value="1"/>
</dbReference>
<protein>
    <submittedName>
        <fullName evidence="5">2-polyprenyl-6-methoxyphenol hydroxylase-like FAD-dependent oxidoreductase</fullName>
    </submittedName>
</protein>
<dbReference type="Gene3D" id="3.30.70.2450">
    <property type="match status" value="1"/>
</dbReference>
<evidence type="ECO:0000256" key="3">
    <source>
        <dbReference type="ARBA" id="ARBA00022827"/>
    </source>
</evidence>
<name>A0A840PQZ7_9ACTN</name>
<dbReference type="PANTHER" id="PTHR43004:SF19">
    <property type="entry name" value="BINDING MONOOXYGENASE, PUTATIVE (JCVI)-RELATED"/>
    <property type="match status" value="1"/>
</dbReference>
<dbReference type="Pfam" id="PF01494">
    <property type="entry name" value="FAD_binding_3"/>
    <property type="match status" value="1"/>
</dbReference>
<keyword evidence="2" id="KW-0285">Flavoprotein</keyword>
<evidence type="ECO:0000313" key="5">
    <source>
        <dbReference type="EMBL" id="MBB5140191.1"/>
    </source>
</evidence>
<dbReference type="Proteomes" id="UP000578449">
    <property type="component" value="Unassembled WGS sequence"/>
</dbReference>
<dbReference type="InterPro" id="IPR050641">
    <property type="entry name" value="RIFMO-like"/>
</dbReference>
<comment type="caution">
    <text evidence="5">The sequence shown here is derived from an EMBL/GenBank/DDBJ whole genome shotgun (WGS) entry which is preliminary data.</text>
</comment>
<dbReference type="InterPro" id="IPR002938">
    <property type="entry name" value="FAD-bd"/>
</dbReference>
<evidence type="ECO:0000259" key="4">
    <source>
        <dbReference type="Pfam" id="PF01494"/>
    </source>
</evidence>
<reference evidence="5 6" key="1">
    <citation type="submission" date="2020-08" db="EMBL/GenBank/DDBJ databases">
        <title>Genomic Encyclopedia of Type Strains, Phase IV (KMG-IV): sequencing the most valuable type-strain genomes for metagenomic binning, comparative biology and taxonomic classification.</title>
        <authorList>
            <person name="Goeker M."/>
        </authorList>
    </citation>
    <scope>NUCLEOTIDE SEQUENCE [LARGE SCALE GENOMIC DNA]</scope>
    <source>
        <strain evidence="5 6">DSM 45615</strain>
    </source>
</reference>
<sequence>MNHRSKVLIVGAGPCGLMTACELRRRGVEADILDAAEEPGAGSRAILLWPPSLEIYRDIGILEEAAKRGVRIKALSYHVGSGPLRLPLAPMMSPLILPQEDTVELLHDELRRLGGEVMRGLEVTGLEQDAAKVTVTARRAGGEVVTLEAEWLVGADGFRSTVRDKIGSAFTGAPLPITFLLAEGHLEGDYDAEAVNYYLGRTGVVLVAPLPGGRVRVSGALPDGAAIDEGTAQRLLDERGPGGLRITGLTMNTTFTSHERIASPLRSGRCFLVGDAAHVHSVVGGQGLNLGFGDARNLAWKLAGVINGRYAPRVLDSYDPERRAAAEQTVQATGRMARQAVLSPFANRVRNALMTLGHRSGALGRRLPPLLSGWLIRYPDALIPAPGRVPRGLPRPGARSPRWTLEPDDDRFQLVTAGTRGGAADEQGTALAGRLHDLLLHRHRDGGGEGFVLLRPDGYVAAAGRPADLGPVATALEHLAPQSTKEHS</sequence>
<dbReference type="PROSITE" id="PS51257">
    <property type="entry name" value="PROKAR_LIPOPROTEIN"/>
    <property type="match status" value="1"/>
</dbReference>
<accession>A0A840PQZ7</accession>
<dbReference type="EMBL" id="JACHGN010000038">
    <property type="protein sequence ID" value="MBB5140191.1"/>
    <property type="molecule type" value="Genomic_DNA"/>
</dbReference>
<dbReference type="AlphaFoldDB" id="A0A840PQZ7"/>
<organism evidence="5 6">
    <name type="scientific">Thermocatellispora tengchongensis</name>
    <dbReference type="NCBI Taxonomy" id="1073253"/>
    <lineage>
        <taxon>Bacteria</taxon>
        <taxon>Bacillati</taxon>
        <taxon>Actinomycetota</taxon>
        <taxon>Actinomycetes</taxon>
        <taxon>Streptosporangiales</taxon>
        <taxon>Streptosporangiaceae</taxon>
        <taxon>Thermocatellispora</taxon>
    </lineage>
</organism>
<comment type="cofactor">
    <cofactor evidence="1">
        <name>FAD</name>
        <dbReference type="ChEBI" id="CHEBI:57692"/>
    </cofactor>
</comment>
<dbReference type="PRINTS" id="PR00420">
    <property type="entry name" value="RNGMNOXGNASE"/>
</dbReference>
<dbReference type="GO" id="GO:0071949">
    <property type="term" value="F:FAD binding"/>
    <property type="evidence" value="ECO:0007669"/>
    <property type="project" value="InterPro"/>
</dbReference>
<evidence type="ECO:0000313" key="6">
    <source>
        <dbReference type="Proteomes" id="UP000578449"/>
    </source>
</evidence>
<dbReference type="RefSeq" id="WP_185056991.1">
    <property type="nucleotide sequence ID" value="NZ_BAABIX010000060.1"/>
</dbReference>
<evidence type="ECO:0000256" key="2">
    <source>
        <dbReference type="ARBA" id="ARBA00022630"/>
    </source>
</evidence>
<dbReference type="Gene3D" id="3.40.30.120">
    <property type="match status" value="1"/>
</dbReference>
<dbReference type="InterPro" id="IPR036188">
    <property type="entry name" value="FAD/NAD-bd_sf"/>
</dbReference>